<evidence type="ECO:0000256" key="1">
    <source>
        <dbReference type="SAM" id="Phobius"/>
    </source>
</evidence>
<keyword evidence="1" id="KW-0472">Membrane</keyword>
<name>A0AA49JE00_9BACT</name>
<gene>
    <name evidence="2" type="ORF">K4G66_01455</name>
</gene>
<keyword evidence="1" id="KW-1133">Transmembrane helix</keyword>
<sequence length="115" mass="13318">MYNPSLKPILIGIGVGIVLFALPFFLLKAALFFLIFGAIFRIARRLYWGSHPRMMYRDQGYGHRSPTLYGTELHPAFADSIRNMSEEEYDTFRQKLAAEQPIHTDSRHKTTIEIQ</sequence>
<organism evidence="2">
    <name type="scientific">Roseihalotalea indica</name>
    <dbReference type="NCBI Taxonomy" id="2867963"/>
    <lineage>
        <taxon>Bacteria</taxon>
        <taxon>Pseudomonadati</taxon>
        <taxon>Bacteroidota</taxon>
        <taxon>Cytophagia</taxon>
        <taxon>Cytophagales</taxon>
        <taxon>Catalimonadaceae</taxon>
        <taxon>Roseihalotalea</taxon>
    </lineage>
</organism>
<proteinExistence type="predicted"/>
<reference evidence="2" key="2">
    <citation type="journal article" date="2024" name="Antonie Van Leeuwenhoek">
        <title>Roseihalotalea indica gen. nov., sp. nov., a halophilic Bacteroidetes from mesopelagic Southwest Indian Ocean with higher carbohydrate metabolic potential.</title>
        <authorList>
            <person name="Chen B."/>
            <person name="Zhang M."/>
            <person name="Lin D."/>
            <person name="Ye J."/>
            <person name="Tang K."/>
        </authorList>
    </citation>
    <scope>NUCLEOTIDE SEQUENCE</scope>
    <source>
        <strain evidence="2">TK19036</strain>
    </source>
</reference>
<dbReference type="AlphaFoldDB" id="A0AA49JE00"/>
<keyword evidence="1" id="KW-0812">Transmembrane</keyword>
<dbReference type="EMBL" id="CP120682">
    <property type="protein sequence ID" value="WKN37373.1"/>
    <property type="molecule type" value="Genomic_DNA"/>
</dbReference>
<feature type="transmembrane region" description="Helical" evidence="1">
    <location>
        <begin position="12"/>
        <end position="40"/>
    </location>
</feature>
<evidence type="ECO:0000313" key="2">
    <source>
        <dbReference type="EMBL" id="WKN37373.1"/>
    </source>
</evidence>
<reference evidence="2" key="1">
    <citation type="journal article" date="2023" name="Comput. Struct. Biotechnol. J.">
        <title>Discovery of a novel marine Bacteroidetes with a rich repertoire of carbohydrate-active enzymes.</title>
        <authorList>
            <person name="Chen B."/>
            <person name="Liu G."/>
            <person name="Chen Q."/>
            <person name="Wang H."/>
            <person name="Liu L."/>
            <person name="Tang K."/>
        </authorList>
    </citation>
    <scope>NUCLEOTIDE SEQUENCE</scope>
    <source>
        <strain evidence="2">TK19036</strain>
    </source>
</reference>
<protein>
    <submittedName>
        <fullName evidence="2">Uncharacterized protein</fullName>
    </submittedName>
</protein>
<accession>A0AA49JE00</accession>